<dbReference type="InterPro" id="IPR020449">
    <property type="entry name" value="Tscrpt_reg_AraC-type_HTH"/>
</dbReference>
<accession>A0A2V3Y1J5</accession>
<evidence type="ECO:0000259" key="8">
    <source>
        <dbReference type="PROSITE" id="PS50110"/>
    </source>
</evidence>
<evidence type="ECO:0000256" key="3">
    <source>
        <dbReference type="ARBA" id="ARBA00023125"/>
    </source>
</evidence>
<evidence type="ECO:0000256" key="1">
    <source>
        <dbReference type="ARBA" id="ARBA00018672"/>
    </source>
</evidence>
<keyword evidence="6" id="KW-0597">Phosphoprotein</keyword>
<feature type="domain" description="HTH araC/xylS-type" evidence="7">
    <location>
        <begin position="406"/>
        <end position="504"/>
    </location>
</feature>
<dbReference type="PROSITE" id="PS50110">
    <property type="entry name" value="RESPONSE_REGULATORY"/>
    <property type="match status" value="1"/>
</dbReference>
<reference evidence="9 10" key="1">
    <citation type="submission" date="2018-05" db="EMBL/GenBank/DDBJ databases">
        <title>Genomic Encyclopedia of Type Strains, Phase IV (KMG-IV): sequencing the most valuable type-strain genomes for metagenomic binning, comparative biology and taxonomic classification.</title>
        <authorList>
            <person name="Goeker M."/>
        </authorList>
    </citation>
    <scope>NUCLEOTIDE SEQUENCE [LARGE SCALE GENOMIC DNA]</scope>
    <source>
        <strain evidence="9 10">DSM 24995</strain>
    </source>
</reference>
<comment type="function">
    <text evidence="5">May play the central regulatory role in sporulation. It may be an element of the effector pathway responsible for the activation of sporulation genes in response to nutritional stress. Spo0A may act in concert with spo0H (a sigma factor) to control the expression of some genes that are critical to the sporulation process.</text>
</comment>
<dbReference type="InterPro" id="IPR011006">
    <property type="entry name" value="CheY-like_superfamily"/>
</dbReference>
<keyword evidence="10" id="KW-1185">Reference proteome</keyword>
<dbReference type="InterPro" id="IPR001789">
    <property type="entry name" value="Sig_transdc_resp-reg_receiver"/>
</dbReference>
<dbReference type="SMART" id="SM00342">
    <property type="entry name" value="HTH_ARAC"/>
    <property type="match status" value="1"/>
</dbReference>
<gene>
    <name evidence="9" type="ORF">DFR60_109155</name>
</gene>
<evidence type="ECO:0000256" key="4">
    <source>
        <dbReference type="ARBA" id="ARBA00023163"/>
    </source>
</evidence>
<keyword evidence="4" id="KW-0804">Transcription</keyword>
<dbReference type="PANTHER" id="PTHR43280">
    <property type="entry name" value="ARAC-FAMILY TRANSCRIPTIONAL REGULATOR"/>
    <property type="match status" value="1"/>
</dbReference>
<evidence type="ECO:0000259" key="7">
    <source>
        <dbReference type="PROSITE" id="PS01124"/>
    </source>
</evidence>
<dbReference type="SMART" id="SM00448">
    <property type="entry name" value="REC"/>
    <property type="match status" value="1"/>
</dbReference>
<dbReference type="GeneID" id="86062792"/>
<dbReference type="Gene3D" id="1.10.10.60">
    <property type="entry name" value="Homeodomain-like"/>
    <property type="match status" value="2"/>
</dbReference>
<comment type="caution">
    <text evidence="9">The sequence shown here is derived from an EMBL/GenBank/DDBJ whole genome shotgun (WGS) entry which is preliminary data.</text>
</comment>
<keyword evidence="2" id="KW-0805">Transcription regulation</keyword>
<evidence type="ECO:0000313" key="9">
    <source>
        <dbReference type="EMBL" id="PXX51751.1"/>
    </source>
</evidence>
<evidence type="ECO:0000256" key="6">
    <source>
        <dbReference type="PROSITE-ProRule" id="PRU00169"/>
    </source>
</evidence>
<dbReference type="InterPro" id="IPR018060">
    <property type="entry name" value="HTH_AraC"/>
</dbReference>
<dbReference type="Gene3D" id="3.40.50.2300">
    <property type="match status" value="1"/>
</dbReference>
<protein>
    <recommendedName>
        <fullName evidence="1">Stage 0 sporulation protein A homolog</fullName>
    </recommendedName>
</protein>
<evidence type="ECO:0000313" key="10">
    <source>
        <dbReference type="Proteomes" id="UP000248057"/>
    </source>
</evidence>
<dbReference type="Proteomes" id="UP000248057">
    <property type="component" value="Unassembled WGS sequence"/>
</dbReference>
<dbReference type="Pfam" id="PF00072">
    <property type="entry name" value="Response_reg"/>
    <property type="match status" value="1"/>
</dbReference>
<proteinExistence type="predicted"/>
<dbReference type="InterPro" id="IPR009057">
    <property type="entry name" value="Homeodomain-like_sf"/>
</dbReference>
<sequence length="505" mass="57974">MVVLLVDDERVELDMLEHCVEWDSLGVEKVYTAGNGRRALQIVQDRKPDIVITDIEMPVMDGITLSRKIRAMGLNIKIIYLTGYDNFAYIKAAFKMDAVDYILKPVVPAVVKDVIGRSAALIKKEKEAEQSFEISRHAMMEELVLQGREVKKTAVKLGDKLSGSFTMLQIYGGMNKVSCEKICSRFPEIRYEIWERDKTTFLLKPSKKTETMAAEILAEGKKDSSQILNSIYIKEPIDIQHLHEAYLVSCSYHTQLYYKADGVIVSAERADIADTMTREPKPGKTGAIQDVYMETVSRYQEGIPDAEENRIYEITRNLFDSLEAYRCEVEEAVRYLCALVWELDCHFVRGNDRISQFMALNAETAIEKIGESLHSLEAEQILTTYLHQICSYFEMQRQGRNSYVVLKVKEYIKNNYQGQISMEKLGTRLNLSPNYIRAIFKAETGQTILEYIMDYRFSTACSLLKDKNLKVREVSRQVGYDNVSYFCSVFTKRYGVSPSEYRNSL</sequence>
<dbReference type="AlphaFoldDB" id="A0A2V3Y1J5"/>
<dbReference type="GO" id="GO:0000160">
    <property type="term" value="P:phosphorelay signal transduction system"/>
    <property type="evidence" value="ECO:0007669"/>
    <property type="project" value="InterPro"/>
</dbReference>
<keyword evidence="3" id="KW-0238">DNA-binding</keyword>
<name>A0A2V3Y1J5_9FIRM</name>
<dbReference type="CDD" id="cd17536">
    <property type="entry name" value="REC_YesN-like"/>
    <property type="match status" value="1"/>
</dbReference>
<evidence type="ECO:0000256" key="2">
    <source>
        <dbReference type="ARBA" id="ARBA00023015"/>
    </source>
</evidence>
<feature type="modified residue" description="4-aspartylphosphate" evidence="6">
    <location>
        <position position="54"/>
    </location>
</feature>
<dbReference type="PANTHER" id="PTHR43280:SF10">
    <property type="entry name" value="REGULATORY PROTEIN POCR"/>
    <property type="match status" value="1"/>
</dbReference>
<organism evidence="9 10">
    <name type="scientific">Hungatella effluvii</name>
    <dbReference type="NCBI Taxonomy" id="1096246"/>
    <lineage>
        <taxon>Bacteria</taxon>
        <taxon>Bacillati</taxon>
        <taxon>Bacillota</taxon>
        <taxon>Clostridia</taxon>
        <taxon>Lachnospirales</taxon>
        <taxon>Lachnospiraceae</taxon>
        <taxon>Hungatella</taxon>
    </lineage>
</organism>
<evidence type="ECO:0000256" key="5">
    <source>
        <dbReference type="ARBA" id="ARBA00024867"/>
    </source>
</evidence>
<dbReference type="RefSeq" id="WP_110324071.1">
    <property type="nucleotide sequence ID" value="NZ_QJKD01000009.1"/>
</dbReference>
<dbReference type="GO" id="GO:0003700">
    <property type="term" value="F:DNA-binding transcription factor activity"/>
    <property type="evidence" value="ECO:0007669"/>
    <property type="project" value="InterPro"/>
</dbReference>
<dbReference type="Pfam" id="PF12833">
    <property type="entry name" value="HTH_18"/>
    <property type="match status" value="1"/>
</dbReference>
<dbReference type="PRINTS" id="PR00032">
    <property type="entry name" value="HTHARAC"/>
</dbReference>
<dbReference type="SUPFAM" id="SSF52172">
    <property type="entry name" value="CheY-like"/>
    <property type="match status" value="1"/>
</dbReference>
<dbReference type="SUPFAM" id="SSF46689">
    <property type="entry name" value="Homeodomain-like"/>
    <property type="match status" value="2"/>
</dbReference>
<feature type="domain" description="Response regulatory" evidence="8">
    <location>
        <begin position="2"/>
        <end position="119"/>
    </location>
</feature>
<dbReference type="PROSITE" id="PS01124">
    <property type="entry name" value="HTH_ARAC_FAMILY_2"/>
    <property type="match status" value="1"/>
</dbReference>
<dbReference type="GO" id="GO:0043565">
    <property type="term" value="F:sequence-specific DNA binding"/>
    <property type="evidence" value="ECO:0007669"/>
    <property type="project" value="InterPro"/>
</dbReference>
<dbReference type="EMBL" id="QJKD01000009">
    <property type="protein sequence ID" value="PXX51751.1"/>
    <property type="molecule type" value="Genomic_DNA"/>
</dbReference>